<sequence>MREAVERGRAELARLDELTDRLTGPIKDELQRHLERERESLGSFNIAFFGRTGVGKSTLLSVFGRLDGEYVSPWGASDFTTEVQPIVWRDCRLYDTPGINGWGRTGCRDGLEAKARQAVAIADIVLLCFDSQSQQAMEFEKIASWIRDHGKPAIAVLNVRNPHWRHPARAPQTAHLAEAVRQHTDNIRTHLAQIGLPHTPVVAIHSRRALLARAATPFHGPNPEAFHRERDDFGTDYLDHWSNFGTLERLIVAAIAEGGADLRLAALRGDIRSRAERAIAELEEARQALEQEAEARERDIESLFAVVGYPEHTDLLAESEKARGRPYTSPVAGTLDRFVRHLAASHLSAARRQSMAAADELIRTAFEKQIAYDEATFRDTVFDTGAVAAAMKAIEADRRTFLERELRAAVDDSVTGGEVTAAHGAPVRGDEGGGRTGGIVRGTGIAVGASAAAVPLVAIAVLSNPIGWAIGVTAVGIGIAGQVQQYFGKKITQKSADLAREARAQAIADSHHAVDRTFDGYEDAIVGSSRQAAWSVLAPVVAASLRDAVQLRTDHDLLVRSIEALRAYAAAIDPAPASADVLTRARQRVGEKALLGEDGTGDDTVRHPAPIDPAVHALYADRRDQDRTRLSRAITDSWNSPPAATIDTWRDDLATAAGRDPELSDVVTTFDRVAAARPAIAVLGDYNSGKSSLVRRILVDSGRQPSTTFDIRATAATAVATRHELAGVDLIDTPGLQSGDPDHDSAAFEQVTEAALVFVVVHINLLIGDTAALEELARGPKGTRMLFLINRCDELGVDPWTEPEAFLNLQDRKREELRAALASRGIDVGTDRIHCLSGDPFGLAGAAATAESADFDGNRGWDGVPAILDVVKDLDGGRRTAAFDAAVTALDRHRDTLSRQRDDDAADLDRAEPVIATLQSAVNDAELLENSLREDARRVVNRHAVTAKAEVATVGRKDAKKLELLAGAWWATPRFQADLERYLADAARKLGEWHSDHVAAIGREMRAAEFQVAPELSAGFTARAGAWHETVTGSTGTVVGAAAQIAGALGTRDAVYAIGKQLGHNFQPWGAVRGGANVARAGVVLGAIATAADVVTMATDARRDARHKVQQEEAARAIDAATEPLVEQIVRAGPVGHLQQTIGELTALLDEHLERAASLRQRMDTTTARLDITGGLMKGNE</sequence>
<keyword evidence="1" id="KW-0175">Coiled coil</keyword>
<name>A0ABQ3XNZ7_9ACTN</name>
<feature type="coiled-coil region" evidence="1">
    <location>
        <begin position="268"/>
        <end position="306"/>
    </location>
</feature>
<dbReference type="SUPFAM" id="SSF52540">
    <property type="entry name" value="P-loop containing nucleoside triphosphate hydrolases"/>
    <property type="match status" value="2"/>
</dbReference>
<gene>
    <name evidence="3" type="ORF">Aco03nite_085610</name>
</gene>
<accession>A0ABQ3XNZ7</accession>
<dbReference type="Gene3D" id="3.40.50.300">
    <property type="entry name" value="P-loop containing nucleotide triphosphate hydrolases"/>
    <property type="match status" value="2"/>
</dbReference>
<evidence type="ECO:0000313" key="4">
    <source>
        <dbReference type="Proteomes" id="UP000612282"/>
    </source>
</evidence>
<protein>
    <recommendedName>
        <fullName evidence="2">G domain-containing protein</fullName>
    </recommendedName>
</protein>
<reference evidence="3 4" key="1">
    <citation type="submission" date="2021-01" db="EMBL/GenBank/DDBJ databases">
        <title>Whole genome shotgun sequence of Actinoplanes couchii NBRC 106145.</title>
        <authorList>
            <person name="Komaki H."/>
            <person name="Tamura T."/>
        </authorList>
    </citation>
    <scope>NUCLEOTIDE SEQUENCE [LARGE SCALE GENOMIC DNA]</scope>
    <source>
        <strain evidence="3 4">NBRC 106145</strain>
    </source>
</reference>
<dbReference type="Proteomes" id="UP000612282">
    <property type="component" value="Unassembled WGS sequence"/>
</dbReference>
<organism evidence="3 4">
    <name type="scientific">Actinoplanes couchii</name>
    <dbReference type="NCBI Taxonomy" id="403638"/>
    <lineage>
        <taxon>Bacteria</taxon>
        <taxon>Bacillati</taxon>
        <taxon>Actinomycetota</taxon>
        <taxon>Actinomycetes</taxon>
        <taxon>Micromonosporales</taxon>
        <taxon>Micromonosporaceae</taxon>
        <taxon>Actinoplanes</taxon>
    </lineage>
</organism>
<dbReference type="InterPro" id="IPR006073">
    <property type="entry name" value="GTP-bd"/>
</dbReference>
<comment type="caution">
    <text evidence="3">The sequence shown here is derived from an EMBL/GenBank/DDBJ whole genome shotgun (WGS) entry which is preliminary data.</text>
</comment>
<dbReference type="RefSeq" id="WP_203806907.1">
    <property type="nucleotide sequence ID" value="NZ_BAAAQE010000094.1"/>
</dbReference>
<dbReference type="CDD" id="cd00882">
    <property type="entry name" value="Ras_like_GTPase"/>
    <property type="match status" value="1"/>
</dbReference>
<keyword evidence="4" id="KW-1185">Reference proteome</keyword>
<evidence type="ECO:0000256" key="1">
    <source>
        <dbReference type="SAM" id="Coils"/>
    </source>
</evidence>
<dbReference type="PANTHER" id="PTHR42714:SF2">
    <property type="entry name" value="TRNA MODIFICATION GTPASE GTPBP3, MITOCHONDRIAL"/>
    <property type="match status" value="1"/>
</dbReference>
<feature type="domain" description="G" evidence="2">
    <location>
        <begin position="680"/>
        <end position="790"/>
    </location>
</feature>
<dbReference type="EMBL" id="BOMG01000104">
    <property type="protein sequence ID" value="GID60157.1"/>
    <property type="molecule type" value="Genomic_DNA"/>
</dbReference>
<dbReference type="PANTHER" id="PTHR42714">
    <property type="entry name" value="TRNA MODIFICATION GTPASE GTPBP3"/>
    <property type="match status" value="1"/>
</dbReference>
<feature type="coiled-coil region" evidence="1">
    <location>
        <begin position="1142"/>
        <end position="1169"/>
    </location>
</feature>
<feature type="domain" description="G" evidence="2">
    <location>
        <begin position="46"/>
        <end position="158"/>
    </location>
</feature>
<evidence type="ECO:0000259" key="2">
    <source>
        <dbReference type="Pfam" id="PF01926"/>
    </source>
</evidence>
<dbReference type="Pfam" id="PF01926">
    <property type="entry name" value="MMR_HSR1"/>
    <property type="match status" value="2"/>
</dbReference>
<dbReference type="InterPro" id="IPR027417">
    <property type="entry name" value="P-loop_NTPase"/>
</dbReference>
<proteinExistence type="predicted"/>
<evidence type="ECO:0000313" key="3">
    <source>
        <dbReference type="EMBL" id="GID60157.1"/>
    </source>
</evidence>